<dbReference type="PANTHER" id="PTHR46374">
    <property type="entry name" value="PROTEIN CBG07384"/>
    <property type="match status" value="1"/>
</dbReference>
<dbReference type="InterPro" id="IPR043556">
    <property type="entry name" value="StARD5/6"/>
</dbReference>
<dbReference type="GO" id="GO:0006869">
    <property type="term" value="P:lipid transport"/>
    <property type="evidence" value="ECO:0007669"/>
    <property type="project" value="UniProtKB-KW"/>
</dbReference>
<dbReference type="GO" id="GO:0008289">
    <property type="term" value="F:lipid binding"/>
    <property type="evidence" value="ECO:0007669"/>
    <property type="project" value="UniProtKB-KW"/>
</dbReference>
<dbReference type="InterPro" id="IPR023393">
    <property type="entry name" value="START-like_dom_sf"/>
</dbReference>
<dbReference type="Gene3D" id="3.30.530.20">
    <property type="match status" value="1"/>
</dbReference>
<protein>
    <submittedName>
        <fullName evidence="6">StAR related lipid transfer domain containing 6</fullName>
    </submittedName>
</protein>
<dbReference type="FunCoup" id="A0A6I8NQ99">
    <property type="interactions" value="3"/>
</dbReference>
<evidence type="ECO:0000313" key="7">
    <source>
        <dbReference type="Proteomes" id="UP000002279"/>
    </source>
</evidence>
<dbReference type="Ensembl" id="ENSOANT00000074416.1">
    <property type="protein sequence ID" value="ENSOANP00000043252.1"/>
    <property type="gene ID" value="ENSOANG00000041469.1"/>
</dbReference>
<dbReference type="Proteomes" id="UP000002279">
    <property type="component" value="Chromosome 3"/>
</dbReference>
<dbReference type="Bgee" id="ENSOANG00000041469">
    <property type="expression patterns" value="Expressed in testis and 7 other cell types or tissues"/>
</dbReference>
<dbReference type="SMART" id="SM00234">
    <property type="entry name" value="START"/>
    <property type="match status" value="1"/>
</dbReference>
<dbReference type="Pfam" id="PF01852">
    <property type="entry name" value="START"/>
    <property type="match status" value="1"/>
</dbReference>
<feature type="domain" description="START" evidence="5">
    <location>
        <begin position="20"/>
        <end position="208"/>
    </location>
</feature>
<evidence type="ECO:0000256" key="2">
    <source>
        <dbReference type="ARBA" id="ARBA00023055"/>
    </source>
</evidence>
<organism evidence="6 7">
    <name type="scientific">Ornithorhynchus anatinus</name>
    <name type="common">Duckbill platypus</name>
    <dbReference type="NCBI Taxonomy" id="9258"/>
    <lineage>
        <taxon>Eukaryota</taxon>
        <taxon>Metazoa</taxon>
        <taxon>Chordata</taxon>
        <taxon>Craniata</taxon>
        <taxon>Vertebrata</taxon>
        <taxon>Euteleostomi</taxon>
        <taxon>Mammalia</taxon>
        <taxon>Monotremata</taxon>
        <taxon>Ornithorhynchidae</taxon>
        <taxon>Ornithorhynchus</taxon>
    </lineage>
</organism>
<evidence type="ECO:0000259" key="5">
    <source>
        <dbReference type="PROSITE" id="PS50848"/>
    </source>
</evidence>
<dbReference type="OrthoDB" id="196858at2759"/>
<evidence type="ECO:0000256" key="3">
    <source>
        <dbReference type="ARBA" id="ARBA00023121"/>
    </source>
</evidence>
<dbReference type="CDD" id="cd08904">
    <property type="entry name" value="START_STARD6-like"/>
    <property type="match status" value="1"/>
</dbReference>
<dbReference type="PANTHER" id="PTHR46374:SF2">
    <property type="entry name" value="STAR-RELATED LIPID TRANSFER PROTEIN 6"/>
    <property type="match status" value="1"/>
</dbReference>
<accession>A0A6I8NQ99</accession>
<dbReference type="GeneID" id="100078657"/>
<dbReference type="PROSITE" id="PS50848">
    <property type="entry name" value="START"/>
    <property type="match status" value="1"/>
</dbReference>
<dbReference type="CTD" id="147323"/>
<reference evidence="6" key="3">
    <citation type="submission" date="2025-09" db="UniProtKB">
        <authorList>
            <consortium name="Ensembl"/>
        </authorList>
    </citation>
    <scope>IDENTIFICATION</scope>
    <source>
        <strain evidence="6">Glennie</strain>
    </source>
</reference>
<dbReference type="SUPFAM" id="SSF55961">
    <property type="entry name" value="Bet v1-like"/>
    <property type="match status" value="1"/>
</dbReference>
<keyword evidence="7" id="KW-1185">Reference proteome</keyword>
<sequence length="216" mass="24192">MDFKKIAEEISQKILSYSRDTSGWKVAKTSKKITVSWKPSKEYGGNLYRGEGVIKEAPAKLIQFMYFPEHRTKWDKSLQIYKLLQRIDADTFICHTVTHSFGMGSISPRDFVDLVHIKVYEGDVSIVSSVSVEYPQCCPSSSCIRGYNHPCGYVCSPLPENPSYSRLVVFVQPELGGNLPRPVIESALPTSLINLIGDLKDGIKSPKSHSSHAHKK</sequence>
<reference evidence="6" key="2">
    <citation type="submission" date="2025-08" db="UniProtKB">
        <authorList>
            <consortium name="Ensembl"/>
        </authorList>
    </citation>
    <scope>IDENTIFICATION</scope>
    <source>
        <strain evidence="6">Glennie</strain>
    </source>
</reference>
<dbReference type="GeneTree" id="ENSGT00940000161788"/>
<evidence type="ECO:0000256" key="1">
    <source>
        <dbReference type="ARBA" id="ARBA00022448"/>
    </source>
</evidence>
<dbReference type="InParanoid" id="A0A6I8NQ99"/>
<evidence type="ECO:0000256" key="4">
    <source>
        <dbReference type="ARBA" id="ARBA00024750"/>
    </source>
</evidence>
<keyword evidence="3" id="KW-0446">Lipid-binding</keyword>
<keyword evidence="1" id="KW-0813">Transport</keyword>
<reference evidence="6 7" key="1">
    <citation type="journal article" date="2008" name="Nature">
        <title>Genome analysis of the platypus reveals unique signatures of evolution.</title>
        <authorList>
            <person name="Warren W.C."/>
            <person name="Hillier L.W."/>
            <person name="Marshall Graves J.A."/>
            <person name="Birney E."/>
            <person name="Ponting C.P."/>
            <person name="Grutzner F."/>
            <person name="Belov K."/>
            <person name="Miller W."/>
            <person name="Clarke L."/>
            <person name="Chinwalla A.T."/>
            <person name="Yang S.P."/>
            <person name="Heger A."/>
            <person name="Locke D.P."/>
            <person name="Miethke P."/>
            <person name="Waters P.D."/>
            <person name="Veyrunes F."/>
            <person name="Fulton L."/>
            <person name="Fulton B."/>
            <person name="Graves T."/>
            <person name="Wallis J."/>
            <person name="Puente X.S."/>
            <person name="Lopez-Otin C."/>
            <person name="Ordonez G.R."/>
            <person name="Eichler E.E."/>
            <person name="Chen L."/>
            <person name="Cheng Z."/>
            <person name="Deakin J.E."/>
            <person name="Alsop A."/>
            <person name="Thompson K."/>
            <person name="Kirby P."/>
            <person name="Papenfuss A.T."/>
            <person name="Wakefield M.J."/>
            <person name="Olender T."/>
            <person name="Lancet D."/>
            <person name="Huttley G.A."/>
            <person name="Smit A.F."/>
            <person name="Pask A."/>
            <person name="Temple-Smith P."/>
            <person name="Batzer M.A."/>
            <person name="Walker J.A."/>
            <person name="Konkel M.K."/>
            <person name="Harris R.S."/>
            <person name="Whittington C.M."/>
            <person name="Wong E.S."/>
            <person name="Gemmell N.J."/>
            <person name="Buschiazzo E."/>
            <person name="Vargas Jentzsch I.M."/>
            <person name="Merkel A."/>
            <person name="Schmitz J."/>
            <person name="Zemann A."/>
            <person name="Churakov G."/>
            <person name="Kriegs J.O."/>
            <person name="Brosius J."/>
            <person name="Murchison E.P."/>
            <person name="Sachidanandam R."/>
            <person name="Smith C."/>
            <person name="Hannon G.J."/>
            <person name="Tsend-Ayush E."/>
            <person name="McMillan D."/>
            <person name="Attenborough R."/>
            <person name="Rens W."/>
            <person name="Ferguson-Smith M."/>
            <person name="Lefevre C.M."/>
            <person name="Sharp J.A."/>
            <person name="Nicholas K.R."/>
            <person name="Ray D.A."/>
            <person name="Kube M."/>
            <person name="Reinhardt R."/>
            <person name="Pringle T.H."/>
            <person name="Taylor J."/>
            <person name="Jones R.C."/>
            <person name="Nixon B."/>
            <person name="Dacheux J.L."/>
            <person name="Niwa H."/>
            <person name="Sekita Y."/>
            <person name="Huang X."/>
            <person name="Stark A."/>
            <person name="Kheradpour P."/>
            <person name="Kellis M."/>
            <person name="Flicek P."/>
            <person name="Chen Y."/>
            <person name="Webber C."/>
            <person name="Hardison R."/>
            <person name="Nelson J."/>
            <person name="Hallsworth-Pepin K."/>
            <person name="Delehaunty K."/>
            <person name="Markovic C."/>
            <person name="Minx P."/>
            <person name="Feng Y."/>
            <person name="Kremitzki C."/>
            <person name="Mitreva M."/>
            <person name="Glasscock J."/>
            <person name="Wylie T."/>
            <person name="Wohldmann P."/>
            <person name="Thiru P."/>
            <person name="Nhan M.N."/>
            <person name="Pohl C.S."/>
            <person name="Smith S.M."/>
            <person name="Hou S."/>
            <person name="Nefedov M."/>
            <person name="de Jong P.J."/>
            <person name="Renfree M.B."/>
            <person name="Mardis E.R."/>
            <person name="Wilson R.K."/>
        </authorList>
    </citation>
    <scope>NUCLEOTIDE SEQUENCE [LARGE SCALE GENOMIC DNA]</scope>
    <source>
        <strain evidence="6 7">Glennie</strain>
    </source>
</reference>
<dbReference type="AlphaFoldDB" id="A0A6I8NQ99"/>
<keyword evidence="2" id="KW-0445">Lipid transport</keyword>
<name>A0A6I8NQ99_ORNAN</name>
<evidence type="ECO:0000313" key="6">
    <source>
        <dbReference type="Ensembl" id="ENSOANP00000043252.1"/>
    </source>
</evidence>
<comment type="function">
    <text evidence="4">May be involved in the intracellular transport of sterols or other lipids. May bind cholesterol or other sterols.</text>
</comment>
<dbReference type="KEGG" id="oaa:100078657"/>
<gene>
    <name evidence="6" type="primary">STARD6</name>
</gene>
<dbReference type="InterPro" id="IPR002913">
    <property type="entry name" value="START_lipid-bd_dom"/>
</dbReference>
<dbReference type="RefSeq" id="XP_007657754.1">
    <property type="nucleotide sequence ID" value="XM_007659564.2"/>
</dbReference>
<dbReference type="OMA" id="YEGNMDI"/>
<proteinExistence type="predicted"/>